<evidence type="ECO:0000313" key="3">
    <source>
        <dbReference type="Proteomes" id="UP000218231"/>
    </source>
</evidence>
<feature type="transmembrane region" description="Helical" evidence="1">
    <location>
        <begin position="21"/>
        <end position="41"/>
    </location>
</feature>
<keyword evidence="1" id="KW-1133">Transmembrane helix</keyword>
<dbReference type="EMBL" id="LIAE01006664">
    <property type="protein sequence ID" value="PAV86450.1"/>
    <property type="molecule type" value="Genomic_DNA"/>
</dbReference>
<proteinExistence type="predicted"/>
<keyword evidence="3" id="KW-1185">Reference proteome</keyword>
<keyword evidence="1" id="KW-0812">Transmembrane</keyword>
<dbReference type="Proteomes" id="UP000218231">
    <property type="component" value="Unassembled WGS sequence"/>
</dbReference>
<accession>A0A2A2LJX2</accession>
<keyword evidence="1" id="KW-0472">Membrane</keyword>
<sequence>MKFRLPKLAVNFFTYAAASNFRIFGLGVMGGAGFTLFKIYFSVNGANYYSVYKKNQLKKELDNYETHLMELDQILRTGKPATIG</sequence>
<dbReference type="OrthoDB" id="5783455at2759"/>
<reference evidence="2 3" key="1">
    <citation type="journal article" date="2017" name="Curr. Biol.">
        <title>Genome architecture and evolution of a unichromosomal asexual nematode.</title>
        <authorList>
            <person name="Fradin H."/>
            <person name="Zegar C."/>
            <person name="Gutwein M."/>
            <person name="Lucas J."/>
            <person name="Kovtun M."/>
            <person name="Corcoran D."/>
            <person name="Baugh L.R."/>
            <person name="Kiontke K."/>
            <person name="Gunsalus K."/>
            <person name="Fitch D.H."/>
            <person name="Piano F."/>
        </authorList>
    </citation>
    <scope>NUCLEOTIDE SEQUENCE [LARGE SCALE GENOMIC DNA]</scope>
    <source>
        <strain evidence="2">PF1309</strain>
    </source>
</reference>
<gene>
    <name evidence="2" type="ORF">WR25_18660</name>
</gene>
<protein>
    <submittedName>
        <fullName evidence="2">Uncharacterized protein</fullName>
    </submittedName>
</protein>
<name>A0A2A2LJX2_9BILA</name>
<evidence type="ECO:0000313" key="2">
    <source>
        <dbReference type="EMBL" id="PAV86450.1"/>
    </source>
</evidence>
<organism evidence="2 3">
    <name type="scientific">Diploscapter pachys</name>
    <dbReference type="NCBI Taxonomy" id="2018661"/>
    <lineage>
        <taxon>Eukaryota</taxon>
        <taxon>Metazoa</taxon>
        <taxon>Ecdysozoa</taxon>
        <taxon>Nematoda</taxon>
        <taxon>Chromadorea</taxon>
        <taxon>Rhabditida</taxon>
        <taxon>Rhabditina</taxon>
        <taxon>Rhabditomorpha</taxon>
        <taxon>Rhabditoidea</taxon>
        <taxon>Rhabditidae</taxon>
        <taxon>Diploscapter</taxon>
    </lineage>
</organism>
<evidence type="ECO:0000256" key="1">
    <source>
        <dbReference type="SAM" id="Phobius"/>
    </source>
</evidence>
<comment type="caution">
    <text evidence="2">The sequence shown here is derived from an EMBL/GenBank/DDBJ whole genome shotgun (WGS) entry which is preliminary data.</text>
</comment>
<dbReference type="AlphaFoldDB" id="A0A2A2LJX2"/>